<feature type="transmembrane region" description="Helical" evidence="1">
    <location>
        <begin position="6"/>
        <end position="31"/>
    </location>
</feature>
<keyword evidence="3" id="KW-1185">Reference proteome</keyword>
<evidence type="ECO:0000313" key="3">
    <source>
        <dbReference type="Proteomes" id="UP000017842"/>
    </source>
</evidence>
<evidence type="ECO:0000313" key="2">
    <source>
        <dbReference type="EMBL" id="ESS66800.1"/>
    </source>
</evidence>
<dbReference type="Proteomes" id="UP000017842">
    <property type="component" value="Unassembled WGS sequence"/>
</dbReference>
<evidence type="ECO:0000256" key="1">
    <source>
        <dbReference type="SAM" id="Phobius"/>
    </source>
</evidence>
<name>V5B0V8_9GAMM</name>
<organism evidence="2 3">
    <name type="scientific">Methyloglobulus morosus KoM1</name>
    <dbReference type="NCBI Taxonomy" id="1116472"/>
    <lineage>
        <taxon>Bacteria</taxon>
        <taxon>Pseudomonadati</taxon>
        <taxon>Pseudomonadota</taxon>
        <taxon>Gammaproteobacteria</taxon>
        <taxon>Methylococcales</taxon>
        <taxon>Methylococcaceae</taxon>
        <taxon>Methyloglobulus</taxon>
    </lineage>
</organism>
<accession>V5B0V8</accession>
<keyword evidence="1" id="KW-0472">Membrane</keyword>
<protein>
    <submittedName>
        <fullName evidence="2">Uncharacterized protein</fullName>
    </submittedName>
</protein>
<gene>
    <name evidence="2" type="ORF">MGMO_176c00110</name>
</gene>
<dbReference type="AlphaFoldDB" id="V5B0V8"/>
<keyword evidence="1" id="KW-1133">Transmembrane helix</keyword>
<proteinExistence type="predicted"/>
<comment type="caution">
    <text evidence="2">The sequence shown here is derived from an EMBL/GenBank/DDBJ whole genome shotgun (WGS) entry which is preliminary data.</text>
</comment>
<reference evidence="2 3" key="1">
    <citation type="journal article" date="2013" name="Genome Announc.">
        <title>Draft Genome Sequence of the Methanotrophic Gammaproteobacterium Methyloglobulus morosus DSM 22980 Strain KoM1.</title>
        <authorList>
            <person name="Poehlein A."/>
            <person name="Deutzmann J.S."/>
            <person name="Daniel R."/>
            <person name="Simeonova D.D."/>
        </authorList>
    </citation>
    <scope>NUCLEOTIDE SEQUENCE [LARGE SCALE GENOMIC DNA]</scope>
    <source>
        <strain evidence="2 3">KoM1</strain>
    </source>
</reference>
<sequence length="35" mass="3956">MIILQLFFHAMMAVFQFVSFLVIAFVASNIFKSGS</sequence>
<dbReference type="EMBL" id="AYLO01000161">
    <property type="protein sequence ID" value="ESS66800.1"/>
    <property type="molecule type" value="Genomic_DNA"/>
</dbReference>
<keyword evidence="1" id="KW-0812">Transmembrane</keyword>